<dbReference type="PANTHER" id="PTHR30273:SF2">
    <property type="entry name" value="PROTEIN FECR"/>
    <property type="match status" value="1"/>
</dbReference>
<evidence type="ECO:0008006" key="6">
    <source>
        <dbReference type="Google" id="ProtNLM"/>
    </source>
</evidence>
<dbReference type="OrthoDB" id="645173at2"/>
<dbReference type="Pfam" id="PF04773">
    <property type="entry name" value="FecR"/>
    <property type="match status" value="1"/>
</dbReference>
<comment type="caution">
    <text evidence="4">The sequence shown here is derived from an EMBL/GenBank/DDBJ whole genome shotgun (WGS) entry which is preliminary data.</text>
</comment>
<organism evidence="4 5">
    <name type="scientific">Dyadobacter luteus</name>
    <dbReference type="NCBI Taxonomy" id="2259619"/>
    <lineage>
        <taxon>Bacteria</taxon>
        <taxon>Pseudomonadati</taxon>
        <taxon>Bacteroidota</taxon>
        <taxon>Cytophagia</taxon>
        <taxon>Cytophagales</taxon>
        <taxon>Spirosomataceae</taxon>
        <taxon>Dyadobacter</taxon>
    </lineage>
</organism>
<evidence type="ECO:0000313" key="5">
    <source>
        <dbReference type="Proteomes" id="UP000256373"/>
    </source>
</evidence>
<dbReference type="EMBL" id="QNUL01000007">
    <property type="protein sequence ID" value="REA61549.1"/>
    <property type="molecule type" value="Genomic_DNA"/>
</dbReference>
<feature type="transmembrane region" description="Helical" evidence="1">
    <location>
        <begin position="78"/>
        <end position="98"/>
    </location>
</feature>
<dbReference type="InterPro" id="IPR032508">
    <property type="entry name" value="FecR_C"/>
</dbReference>
<feature type="domain" description="Protein FecR C-terminal" evidence="3">
    <location>
        <begin position="263"/>
        <end position="329"/>
    </location>
</feature>
<proteinExistence type="predicted"/>
<dbReference type="Gene3D" id="3.55.50.30">
    <property type="match status" value="1"/>
</dbReference>
<protein>
    <recommendedName>
        <fullName evidence="6">FecR family protein</fullName>
    </recommendedName>
</protein>
<name>A0A3D8YBP4_9BACT</name>
<evidence type="ECO:0000259" key="3">
    <source>
        <dbReference type="Pfam" id="PF16344"/>
    </source>
</evidence>
<sequence>MSRKEFSHLLKKYDEGTCTEEERLFVEHWYAITRNEEREPLEDTDLDSLEPTLWKAIQGQIRDNEESDSVEMSRKLPVYRWLGIAASVVILIGVFIGIKEKQLPGDGLFGKIGWETRVNNSTKEITVTLPDGSEVKLSPKASVEYRIQQDGDKREVYLSGDAFFKVEKMPARPFYVYTGNVVTKVLGTSFFVKAGQNASEVSVEVVTGRVAVFRKSAEKNEELVITPNQKAVYEEVEKSLTAGLVEIPKLIQEEKTEKEMLVFEFQDQPLSAVVAVLEKAYGIDIQLEKEKIKDCPLTASLAGFTLYQQLDMICAATKTHYARQGTVIRIGGEGCAHMQ</sequence>
<keyword evidence="5" id="KW-1185">Reference proteome</keyword>
<dbReference type="InterPro" id="IPR006860">
    <property type="entry name" value="FecR"/>
</dbReference>
<evidence type="ECO:0000259" key="2">
    <source>
        <dbReference type="Pfam" id="PF04773"/>
    </source>
</evidence>
<gene>
    <name evidence="4" type="ORF">DSL64_11300</name>
</gene>
<dbReference type="RefSeq" id="WP_115830990.1">
    <property type="nucleotide sequence ID" value="NZ_QNUL01000007.1"/>
</dbReference>
<dbReference type="AlphaFoldDB" id="A0A3D8YBP4"/>
<dbReference type="GO" id="GO:0016989">
    <property type="term" value="F:sigma factor antagonist activity"/>
    <property type="evidence" value="ECO:0007669"/>
    <property type="project" value="TreeGrafter"/>
</dbReference>
<accession>A0A3D8YBP4</accession>
<keyword evidence="1" id="KW-0812">Transmembrane</keyword>
<dbReference type="Gene3D" id="2.60.120.1440">
    <property type="match status" value="1"/>
</dbReference>
<feature type="domain" description="FecR protein" evidence="2">
    <location>
        <begin position="122"/>
        <end position="210"/>
    </location>
</feature>
<reference evidence="4 5" key="1">
    <citation type="submission" date="2018-07" db="EMBL/GenBank/DDBJ databases">
        <title>Dyadobacter roseus sp. nov., isolated from rose rhizosphere soil.</title>
        <authorList>
            <person name="Chen L."/>
        </authorList>
    </citation>
    <scope>NUCLEOTIDE SEQUENCE [LARGE SCALE GENOMIC DNA]</scope>
    <source>
        <strain evidence="4 5">RS19</strain>
    </source>
</reference>
<evidence type="ECO:0000256" key="1">
    <source>
        <dbReference type="SAM" id="Phobius"/>
    </source>
</evidence>
<dbReference type="Pfam" id="PF16344">
    <property type="entry name" value="FecR_C"/>
    <property type="match status" value="1"/>
</dbReference>
<keyword evidence="1" id="KW-0472">Membrane</keyword>
<keyword evidence="1" id="KW-1133">Transmembrane helix</keyword>
<dbReference type="PANTHER" id="PTHR30273">
    <property type="entry name" value="PERIPLASMIC SIGNAL SENSOR AND SIGMA FACTOR ACTIVATOR FECR-RELATED"/>
    <property type="match status" value="1"/>
</dbReference>
<evidence type="ECO:0000313" key="4">
    <source>
        <dbReference type="EMBL" id="REA61549.1"/>
    </source>
</evidence>
<dbReference type="Proteomes" id="UP000256373">
    <property type="component" value="Unassembled WGS sequence"/>
</dbReference>
<dbReference type="InterPro" id="IPR012373">
    <property type="entry name" value="Ferrdict_sens_TM"/>
</dbReference>
<dbReference type="PIRSF" id="PIRSF018266">
    <property type="entry name" value="FecR"/>
    <property type="match status" value="1"/>
</dbReference>